<keyword evidence="3" id="KW-1185">Reference proteome</keyword>
<evidence type="ECO:0000256" key="1">
    <source>
        <dbReference type="SAM" id="MobiDB-lite"/>
    </source>
</evidence>
<feature type="region of interest" description="Disordered" evidence="1">
    <location>
        <begin position="1"/>
        <end position="33"/>
    </location>
</feature>
<protein>
    <submittedName>
        <fullName evidence="2">Uncharacterized protein</fullName>
    </submittedName>
</protein>
<sequence>MGSEALHFKSPSAVKSPPQNACPGAPKKPATPATLRLRHVMSARREKTYVSVRPIPRRHPCIGCSQHAPTGAERARDSARSPSLARGLGLRRDAGSWSPAKMQFAQQNGHSAASIDDPREQPRQ</sequence>
<evidence type="ECO:0000313" key="2">
    <source>
        <dbReference type="EMBL" id="PTB45754.1"/>
    </source>
</evidence>
<organism evidence="2 3">
    <name type="scientific">Trichoderma asperellum (strain ATCC 204424 / CBS 433.97 / NBRC 101777)</name>
    <dbReference type="NCBI Taxonomy" id="1042311"/>
    <lineage>
        <taxon>Eukaryota</taxon>
        <taxon>Fungi</taxon>
        <taxon>Dikarya</taxon>
        <taxon>Ascomycota</taxon>
        <taxon>Pezizomycotina</taxon>
        <taxon>Sordariomycetes</taxon>
        <taxon>Hypocreomycetidae</taxon>
        <taxon>Hypocreales</taxon>
        <taxon>Hypocreaceae</taxon>
        <taxon>Trichoderma</taxon>
    </lineage>
</organism>
<dbReference type="Proteomes" id="UP000240493">
    <property type="component" value="Unassembled WGS sequence"/>
</dbReference>
<dbReference type="AlphaFoldDB" id="A0A2T3ZLS1"/>
<proteinExistence type="predicted"/>
<dbReference type="EMBL" id="KZ679257">
    <property type="protein sequence ID" value="PTB45754.1"/>
    <property type="molecule type" value="Genomic_DNA"/>
</dbReference>
<gene>
    <name evidence="2" type="ORF">M441DRAFT_43755</name>
</gene>
<reference evidence="2 3" key="1">
    <citation type="submission" date="2016-07" db="EMBL/GenBank/DDBJ databases">
        <title>Multiple horizontal gene transfer events from other fungi enriched the ability of initially mycotrophic Trichoderma (Ascomycota) to feed on dead plant biomass.</title>
        <authorList>
            <consortium name="DOE Joint Genome Institute"/>
            <person name="Aerts A."/>
            <person name="Atanasova L."/>
            <person name="Chenthamara K."/>
            <person name="Zhang J."/>
            <person name="Grujic M."/>
            <person name="Henrissat B."/>
            <person name="Kuo A."/>
            <person name="Salamov A."/>
            <person name="Lipzen A."/>
            <person name="Labutti K."/>
            <person name="Barry K."/>
            <person name="Miao Y."/>
            <person name="Rahimi M.J."/>
            <person name="Shen Q."/>
            <person name="Grigoriev I.V."/>
            <person name="Kubicek C.P."/>
            <person name="Druzhinina I.S."/>
        </authorList>
    </citation>
    <scope>NUCLEOTIDE SEQUENCE [LARGE SCALE GENOMIC DNA]</scope>
    <source>
        <strain evidence="2 3">CBS 433.97</strain>
    </source>
</reference>
<evidence type="ECO:0000313" key="3">
    <source>
        <dbReference type="Proteomes" id="UP000240493"/>
    </source>
</evidence>
<dbReference type="OrthoDB" id="10628864at2759"/>
<accession>A0A2T3ZLS1</accession>
<feature type="region of interest" description="Disordered" evidence="1">
    <location>
        <begin position="54"/>
        <end position="124"/>
    </location>
</feature>
<name>A0A2T3ZLS1_TRIA4</name>